<dbReference type="CDD" id="cd09247">
    <property type="entry name" value="BRO1_Alix_like_2"/>
    <property type="match status" value="1"/>
</dbReference>
<feature type="domain" description="BRO1" evidence="2">
    <location>
        <begin position="1"/>
        <end position="378"/>
    </location>
</feature>
<name>A0A8X8WLC8_SALSN</name>
<dbReference type="Gene3D" id="1.25.40.280">
    <property type="entry name" value="alix/aip1 like domains"/>
    <property type="match status" value="1"/>
</dbReference>
<evidence type="ECO:0000313" key="3">
    <source>
        <dbReference type="EMBL" id="KAG6396650.1"/>
    </source>
</evidence>
<dbReference type="AlphaFoldDB" id="A0A8X8WLC8"/>
<dbReference type="EMBL" id="PNBA02000016">
    <property type="protein sequence ID" value="KAG6396650.1"/>
    <property type="molecule type" value="Genomic_DNA"/>
</dbReference>
<comment type="similarity">
    <text evidence="1">Belongs to the BROX family.</text>
</comment>
<dbReference type="InterPro" id="IPR038499">
    <property type="entry name" value="BRO1_sf"/>
</dbReference>
<reference evidence="3" key="1">
    <citation type="submission" date="2018-01" db="EMBL/GenBank/DDBJ databases">
        <authorList>
            <person name="Mao J.F."/>
        </authorList>
    </citation>
    <scope>NUCLEOTIDE SEQUENCE</scope>
    <source>
        <strain evidence="3">Huo1</strain>
        <tissue evidence="3">Leaf</tissue>
    </source>
</reference>
<accession>A0A8X8WLC8</accession>
<comment type="caution">
    <text evidence="3">The sequence shown here is derived from an EMBL/GenBank/DDBJ whole genome shotgun (WGS) entry which is preliminary data.</text>
</comment>
<dbReference type="Proteomes" id="UP000298416">
    <property type="component" value="Unassembled WGS sequence"/>
</dbReference>
<evidence type="ECO:0000256" key="1">
    <source>
        <dbReference type="ARBA" id="ARBA00008901"/>
    </source>
</evidence>
<organism evidence="3">
    <name type="scientific">Salvia splendens</name>
    <name type="common">Scarlet sage</name>
    <dbReference type="NCBI Taxonomy" id="180675"/>
    <lineage>
        <taxon>Eukaryota</taxon>
        <taxon>Viridiplantae</taxon>
        <taxon>Streptophyta</taxon>
        <taxon>Embryophyta</taxon>
        <taxon>Tracheophyta</taxon>
        <taxon>Spermatophyta</taxon>
        <taxon>Magnoliopsida</taxon>
        <taxon>eudicotyledons</taxon>
        <taxon>Gunneridae</taxon>
        <taxon>Pentapetalae</taxon>
        <taxon>asterids</taxon>
        <taxon>lamiids</taxon>
        <taxon>Lamiales</taxon>
        <taxon>Lamiaceae</taxon>
        <taxon>Nepetoideae</taxon>
        <taxon>Mentheae</taxon>
        <taxon>Salviinae</taxon>
        <taxon>Salvia</taxon>
        <taxon>Salvia subgen. Calosphace</taxon>
        <taxon>core Calosphace</taxon>
    </lineage>
</organism>
<dbReference type="PANTHER" id="PTHR23032">
    <property type="entry name" value="BRO1 DOMAIN-CONTAINING PROTEIN BROX"/>
    <property type="match status" value="1"/>
</dbReference>
<dbReference type="Pfam" id="PF03097">
    <property type="entry name" value="BRO1"/>
    <property type="match status" value="1"/>
</dbReference>
<dbReference type="OrthoDB" id="10266451at2759"/>
<dbReference type="PROSITE" id="PS51180">
    <property type="entry name" value="BRO1"/>
    <property type="match status" value="1"/>
</dbReference>
<gene>
    <name evidence="3" type="ORF">SASPL_142805</name>
</gene>
<dbReference type="PANTHER" id="PTHR23032:SF20">
    <property type="entry name" value="ENDOSOMAL TARGETING BRO1-LIKE DOMAIN-CONTAINING PROTEIN"/>
    <property type="match status" value="1"/>
</dbReference>
<dbReference type="SMART" id="SM01041">
    <property type="entry name" value="BRO1"/>
    <property type="match status" value="1"/>
</dbReference>
<proteinExistence type="inferred from homology"/>
<reference evidence="3" key="2">
    <citation type="submission" date="2020-08" db="EMBL/GenBank/DDBJ databases">
        <title>Plant Genome Project.</title>
        <authorList>
            <person name="Zhang R.-G."/>
        </authorList>
    </citation>
    <scope>NUCLEOTIDE SEQUENCE</scope>
    <source>
        <strain evidence="3">Huo1</strain>
        <tissue evidence="3">Leaf</tissue>
    </source>
</reference>
<sequence>MMISYPGLSKLKTKPVVYEDVIAASDSGTLEQLKELSSKRKAIEDSINASTFITEAIAREMSGGLTSRCEQDIQKLEKYLPLLNNLIHHIIVNAKSRQVMYWITEFKLRWSSVLSTPSLFPFQGPKLYQVNDIYFELGMSLFLYGSLLREQALEVLSSDLVQSATLFRKAAGVYSYAAHELNTNLSWTQERPPEAISGVLSVMSLVCLADAQAVSARKAQENGSTGGLLAKLHYGVADFLVEAINILQGAAKECKDISPRFLDFLLCCKTVHELTSYKYHVQGLRTNGNIGIGIGILRWALAKAKKIIPKEESWRLVYHQVIGELDGLLQKYEHENGFVWHEKIPFVDDELPLPQAVRIVSPLPYHPQKWERALMFKL</sequence>
<evidence type="ECO:0000259" key="2">
    <source>
        <dbReference type="PROSITE" id="PS51180"/>
    </source>
</evidence>
<dbReference type="InterPro" id="IPR038898">
    <property type="entry name" value="BROX"/>
</dbReference>
<evidence type="ECO:0000313" key="4">
    <source>
        <dbReference type="Proteomes" id="UP000298416"/>
    </source>
</evidence>
<keyword evidence="4" id="KW-1185">Reference proteome</keyword>
<protein>
    <recommendedName>
        <fullName evidence="2">BRO1 domain-containing protein</fullName>
    </recommendedName>
</protein>
<dbReference type="InterPro" id="IPR004328">
    <property type="entry name" value="BRO1_dom"/>
</dbReference>